<dbReference type="Proteomes" id="UP000002280">
    <property type="component" value="Unplaced"/>
</dbReference>
<sequence length="363" mass="41221">MNGMEPKMAAEKVSKEEVSLPWGSHSQKNLSLPQAETPEPEGIAPKILRPPSQRQRYNFEVTEMSTKLRLFVEGSGVQRCMNEVPHDCILREICDSDMQGSLTFKDIAVDFTQEEWCLLDHTQKELYLEVMLENVQNLFSVGLPVPREYCTSCFQQGKVPWQLEPKGPRSSCPEAETNFEVKDMSTKLRIFVQESDPKRWINDAHGFILREISDSDMKINKNIQSDCEFDDPSEKFSQCSVFNQYMKMTSGNDYCQNSKYSKCFPEEVRLFQLNEKPSEKPMYQENLKAFCPEATFPAPAALAVSSLISSHALHSSTLGLKTAKALHCPRVSLLSPQPAPENSEISLVLSLTLAWQVMWGRCD</sequence>
<evidence type="ECO:0000259" key="2">
    <source>
        <dbReference type="PROSITE" id="PS50805"/>
    </source>
</evidence>
<dbReference type="PANTHER" id="PTHR23232:SF117">
    <property type="entry name" value="KRAB DOMAIN-CONTAINING PROTEIN"/>
    <property type="match status" value="1"/>
</dbReference>
<keyword evidence="4" id="KW-1185">Reference proteome</keyword>
<dbReference type="Bgee" id="ENSMODG00000050863">
    <property type="expression patterns" value="Expressed in forelimb bud and 21 other cell types or tissues"/>
</dbReference>
<reference evidence="3" key="3">
    <citation type="submission" date="2025-09" db="UniProtKB">
        <authorList>
            <consortium name="Ensembl"/>
        </authorList>
    </citation>
    <scope>IDENTIFICATION</scope>
</reference>
<feature type="domain" description="KRAB" evidence="2">
    <location>
        <begin position="102"/>
        <end position="173"/>
    </location>
</feature>
<accession>A0A5F8GTX8</accession>
<dbReference type="InterPro" id="IPR001909">
    <property type="entry name" value="KRAB"/>
</dbReference>
<dbReference type="AlphaFoldDB" id="A0A5F8GTX8"/>
<organism evidence="3 4">
    <name type="scientific">Monodelphis domestica</name>
    <name type="common">Gray short-tailed opossum</name>
    <dbReference type="NCBI Taxonomy" id="13616"/>
    <lineage>
        <taxon>Eukaryota</taxon>
        <taxon>Metazoa</taxon>
        <taxon>Chordata</taxon>
        <taxon>Craniata</taxon>
        <taxon>Vertebrata</taxon>
        <taxon>Euteleostomi</taxon>
        <taxon>Mammalia</taxon>
        <taxon>Metatheria</taxon>
        <taxon>Didelphimorphia</taxon>
        <taxon>Didelphidae</taxon>
        <taxon>Monodelphis</taxon>
    </lineage>
</organism>
<evidence type="ECO:0000313" key="4">
    <source>
        <dbReference type="Proteomes" id="UP000002280"/>
    </source>
</evidence>
<feature type="compositionally biased region" description="Polar residues" evidence="1">
    <location>
        <begin position="24"/>
        <end position="34"/>
    </location>
</feature>
<reference evidence="3" key="1">
    <citation type="journal article" date="2007" name="Nature">
        <title>Genome of the marsupial Monodelphis domestica reveals innovation in non-coding sequences.</title>
        <authorList>
            <person name="Mikkelsen T.S."/>
            <person name="Wakefield M.J."/>
            <person name="Aken B."/>
            <person name="Amemiya C.T."/>
            <person name="Chang J.L."/>
            <person name="Duke S."/>
            <person name="Garber M."/>
            <person name="Gentles A.J."/>
            <person name="Goodstadt L."/>
            <person name="Heger A."/>
            <person name="Jurka J."/>
            <person name="Kamal M."/>
            <person name="Mauceli E."/>
            <person name="Searle S.M."/>
            <person name="Sharpe T."/>
            <person name="Baker M.L."/>
            <person name="Batzer M.A."/>
            <person name="Benos P.V."/>
            <person name="Belov K."/>
            <person name="Clamp M."/>
            <person name="Cook A."/>
            <person name="Cuff J."/>
            <person name="Das R."/>
            <person name="Davidow L."/>
            <person name="Deakin J.E."/>
            <person name="Fazzari M.J."/>
            <person name="Glass J.L."/>
            <person name="Grabherr M."/>
            <person name="Greally J.M."/>
            <person name="Gu W."/>
            <person name="Hore T.A."/>
            <person name="Huttley G.A."/>
            <person name="Kleber M."/>
            <person name="Jirtle R.L."/>
            <person name="Koina E."/>
            <person name="Lee J.T."/>
            <person name="Mahony S."/>
            <person name="Marra M.A."/>
            <person name="Miller R.D."/>
            <person name="Nicholls R.D."/>
            <person name="Oda M."/>
            <person name="Papenfuss A.T."/>
            <person name="Parra Z.E."/>
            <person name="Pollock D.D."/>
            <person name="Ray D.A."/>
            <person name="Schein J.E."/>
            <person name="Speed T.P."/>
            <person name="Thompson K."/>
            <person name="VandeBerg J.L."/>
            <person name="Wade C.M."/>
            <person name="Walker J.A."/>
            <person name="Waters P.D."/>
            <person name="Webber C."/>
            <person name="Weidman J.R."/>
            <person name="Xie X."/>
            <person name="Zody M.C."/>
            <person name="Baldwin J."/>
            <person name="Abdouelleil A."/>
            <person name="Abdulkadir J."/>
            <person name="Abebe A."/>
            <person name="Abera B."/>
            <person name="Abreu J."/>
            <person name="Acer S.C."/>
            <person name="Aftuck L."/>
            <person name="Alexander A."/>
            <person name="An P."/>
            <person name="Anderson E."/>
            <person name="Anderson S."/>
            <person name="Arachi H."/>
            <person name="Azer M."/>
            <person name="Bachantsang P."/>
            <person name="Barry A."/>
            <person name="Bayul T."/>
            <person name="Berlin A."/>
            <person name="Bessette D."/>
            <person name="Bloom T."/>
            <person name="Bloom T."/>
            <person name="Boguslavskiy L."/>
            <person name="Bonnet C."/>
            <person name="Boukhgalter B."/>
            <person name="Bourzgui I."/>
            <person name="Brown A."/>
            <person name="Cahill P."/>
            <person name="Channer S."/>
            <person name="Cheshatsang Y."/>
            <person name="Chuda L."/>
            <person name="Citroen M."/>
            <person name="Collymore A."/>
            <person name="Cooke P."/>
            <person name="Costello M."/>
            <person name="D'Aco K."/>
            <person name="Daza R."/>
            <person name="De Haan G."/>
            <person name="DeGray S."/>
            <person name="DeMaso C."/>
            <person name="Dhargay N."/>
            <person name="Dooley K."/>
            <person name="Dooley E."/>
            <person name="Doricent M."/>
            <person name="Dorje P."/>
            <person name="Dorjee K."/>
            <person name="Dupes A."/>
            <person name="Elong R."/>
            <person name="Falk J."/>
            <person name="Farina A."/>
            <person name="Faro S."/>
            <person name="Ferguson D."/>
            <person name="Fisher S."/>
            <person name="Foley C.D."/>
            <person name="Franke A."/>
            <person name="Friedrich D."/>
            <person name="Gadbois L."/>
            <person name="Gearin G."/>
            <person name="Gearin C.R."/>
            <person name="Giannoukos G."/>
            <person name="Goode T."/>
            <person name="Graham J."/>
            <person name="Grandbois E."/>
            <person name="Grewal S."/>
            <person name="Gyaltsen K."/>
            <person name="Hafez N."/>
            <person name="Hagos B."/>
            <person name="Hall J."/>
            <person name="Henson C."/>
            <person name="Hollinger A."/>
            <person name="Honan T."/>
            <person name="Huard M.D."/>
            <person name="Hughes L."/>
            <person name="Hurhula B."/>
            <person name="Husby M.E."/>
            <person name="Kamat A."/>
            <person name="Kanga B."/>
            <person name="Kashin S."/>
            <person name="Khazanovich D."/>
            <person name="Kisner P."/>
            <person name="Lance K."/>
            <person name="Lara M."/>
            <person name="Lee W."/>
            <person name="Lennon N."/>
            <person name="Letendre F."/>
            <person name="LeVine R."/>
            <person name="Lipovsky A."/>
            <person name="Liu X."/>
            <person name="Liu J."/>
            <person name="Liu S."/>
            <person name="Lokyitsang T."/>
            <person name="Lokyitsang Y."/>
            <person name="Lubonja R."/>
            <person name="Lui A."/>
            <person name="MacDonald P."/>
            <person name="Magnisalis V."/>
            <person name="Maru K."/>
            <person name="Matthews C."/>
            <person name="McCusker W."/>
            <person name="McDonough S."/>
            <person name="Mehta T."/>
            <person name="Meldrim J."/>
            <person name="Meneus L."/>
            <person name="Mihai O."/>
            <person name="Mihalev A."/>
            <person name="Mihova T."/>
            <person name="Mittelman R."/>
            <person name="Mlenga V."/>
            <person name="Montmayeur A."/>
            <person name="Mulrain L."/>
            <person name="Navidi A."/>
            <person name="Naylor J."/>
            <person name="Negash T."/>
            <person name="Nguyen T."/>
            <person name="Nguyen N."/>
            <person name="Nicol R."/>
            <person name="Norbu C."/>
            <person name="Norbu N."/>
            <person name="Novod N."/>
            <person name="O'Neill B."/>
            <person name="Osman S."/>
            <person name="Markiewicz E."/>
            <person name="Oyono O.L."/>
            <person name="Patti C."/>
            <person name="Phunkhang P."/>
            <person name="Pierre F."/>
            <person name="Priest M."/>
            <person name="Raghuraman S."/>
            <person name="Rege F."/>
            <person name="Reyes R."/>
            <person name="Rise C."/>
            <person name="Rogov P."/>
            <person name="Ross K."/>
            <person name="Ryan E."/>
            <person name="Settipalli S."/>
            <person name="Shea T."/>
            <person name="Sherpa N."/>
            <person name="Shi L."/>
            <person name="Shih D."/>
            <person name="Sparrow T."/>
            <person name="Spaulding J."/>
            <person name="Stalker J."/>
            <person name="Stange-Thomann N."/>
            <person name="Stavropoulos S."/>
            <person name="Stone C."/>
            <person name="Strader C."/>
            <person name="Tesfaye S."/>
            <person name="Thomson T."/>
            <person name="Thoulutsang Y."/>
            <person name="Thoulutsang D."/>
            <person name="Topham K."/>
            <person name="Topping I."/>
            <person name="Tsamla T."/>
            <person name="Vassiliev H."/>
            <person name="Vo A."/>
            <person name="Wangchuk T."/>
            <person name="Wangdi T."/>
            <person name="Weiand M."/>
            <person name="Wilkinson J."/>
            <person name="Wilson A."/>
            <person name="Yadav S."/>
            <person name="Young G."/>
            <person name="Yu Q."/>
            <person name="Zembek L."/>
            <person name="Zhong D."/>
            <person name="Zimmer A."/>
            <person name="Zwirko Z."/>
            <person name="Jaffe D.B."/>
            <person name="Alvarez P."/>
            <person name="Brockman W."/>
            <person name="Butler J."/>
            <person name="Chin C."/>
            <person name="Gnerre S."/>
            <person name="MacCallum I."/>
            <person name="Graves J.A."/>
            <person name="Ponting C.P."/>
            <person name="Breen M."/>
            <person name="Samollow P.B."/>
            <person name="Lander E.S."/>
            <person name="Lindblad-Toh K."/>
        </authorList>
    </citation>
    <scope>NUCLEOTIDE SEQUENCE [LARGE SCALE GENOMIC DNA]</scope>
</reference>
<dbReference type="Ensembl" id="ENSMODT00000064906.1">
    <property type="protein sequence ID" value="ENSMODP00000050942.1"/>
    <property type="gene ID" value="ENSMODG00000050863.1"/>
</dbReference>
<dbReference type="SUPFAM" id="SSF109640">
    <property type="entry name" value="KRAB domain (Kruppel-associated box)"/>
    <property type="match status" value="1"/>
</dbReference>
<dbReference type="InParanoid" id="A0A5F8GTX8"/>
<dbReference type="GeneTree" id="ENSGT00950000183169"/>
<feature type="compositionally biased region" description="Basic and acidic residues" evidence="1">
    <location>
        <begin position="8"/>
        <end position="18"/>
    </location>
</feature>
<dbReference type="PANTHER" id="PTHR23232">
    <property type="entry name" value="KRAB DOMAIN C2H2 ZINC FINGER"/>
    <property type="match status" value="1"/>
</dbReference>
<dbReference type="SMART" id="SM00349">
    <property type="entry name" value="KRAB"/>
    <property type="match status" value="1"/>
</dbReference>
<dbReference type="CDD" id="cd07765">
    <property type="entry name" value="KRAB_A-box"/>
    <property type="match status" value="1"/>
</dbReference>
<name>A0A5F8GTX8_MONDO</name>
<dbReference type="InterPro" id="IPR036051">
    <property type="entry name" value="KRAB_dom_sf"/>
</dbReference>
<dbReference type="GO" id="GO:0006355">
    <property type="term" value="P:regulation of DNA-templated transcription"/>
    <property type="evidence" value="ECO:0007669"/>
    <property type="project" value="InterPro"/>
</dbReference>
<dbReference type="Pfam" id="PF01352">
    <property type="entry name" value="KRAB"/>
    <property type="match status" value="1"/>
</dbReference>
<protein>
    <recommendedName>
        <fullName evidence="2">KRAB domain-containing protein</fullName>
    </recommendedName>
</protein>
<evidence type="ECO:0000313" key="3">
    <source>
        <dbReference type="Ensembl" id="ENSMODP00000050942.1"/>
    </source>
</evidence>
<dbReference type="Gene3D" id="6.10.140.140">
    <property type="match status" value="1"/>
</dbReference>
<dbReference type="PROSITE" id="PS50805">
    <property type="entry name" value="KRAB"/>
    <property type="match status" value="1"/>
</dbReference>
<reference evidence="3" key="2">
    <citation type="submission" date="2025-08" db="UniProtKB">
        <authorList>
            <consortium name="Ensembl"/>
        </authorList>
    </citation>
    <scope>IDENTIFICATION</scope>
</reference>
<proteinExistence type="predicted"/>
<evidence type="ECO:0000256" key="1">
    <source>
        <dbReference type="SAM" id="MobiDB-lite"/>
    </source>
</evidence>
<dbReference type="InterPro" id="IPR050169">
    <property type="entry name" value="Krueppel_C2H2_ZnF"/>
</dbReference>
<feature type="region of interest" description="Disordered" evidence="1">
    <location>
        <begin position="1"/>
        <end position="47"/>
    </location>
</feature>